<dbReference type="InterPro" id="IPR001075">
    <property type="entry name" value="NIF_FeS_clus_asmbl_NifU_C"/>
</dbReference>
<dbReference type="Gene3D" id="3.30.300.130">
    <property type="entry name" value="Fe-S cluster assembly (FSCA)"/>
    <property type="match status" value="1"/>
</dbReference>
<dbReference type="InterPro" id="IPR035433">
    <property type="entry name" value="NFU1-like"/>
</dbReference>
<comment type="similarity">
    <text evidence="1">Belongs to the NifU family.</text>
</comment>
<evidence type="ECO:0000259" key="2">
    <source>
        <dbReference type="SMART" id="SM00932"/>
    </source>
</evidence>
<accession>W6MHS0</accession>
<dbReference type="AlphaFoldDB" id="W6MHS0"/>
<dbReference type="Proteomes" id="UP000019384">
    <property type="component" value="Unassembled WGS sequence"/>
</dbReference>
<dbReference type="PANTHER" id="PTHR11178">
    <property type="entry name" value="IRON-SULFUR CLUSTER SCAFFOLD PROTEIN NFU-RELATED"/>
    <property type="match status" value="1"/>
</dbReference>
<dbReference type="RefSeq" id="XP_022457568.1">
    <property type="nucleotide sequence ID" value="XM_022603715.1"/>
</dbReference>
<dbReference type="HOGENOM" id="CLU_060555_0_2_1"/>
<dbReference type="PANTHER" id="PTHR11178:SF1">
    <property type="entry name" value="NFU1 IRON-SULFUR CLUSTER SCAFFOLD HOMOLOG, MITOCHONDRIAL"/>
    <property type="match status" value="1"/>
</dbReference>
<dbReference type="SUPFAM" id="SSF110836">
    <property type="entry name" value="Hypothetical protein SAV1430"/>
    <property type="match status" value="1"/>
</dbReference>
<dbReference type="GeneID" id="34518956"/>
<dbReference type="SUPFAM" id="SSF117916">
    <property type="entry name" value="Fe-S cluster assembly (FSCA) domain-like"/>
    <property type="match status" value="1"/>
</dbReference>
<organism evidence="3 4">
    <name type="scientific">Kuraishia capsulata CBS 1993</name>
    <dbReference type="NCBI Taxonomy" id="1382522"/>
    <lineage>
        <taxon>Eukaryota</taxon>
        <taxon>Fungi</taxon>
        <taxon>Dikarya</taxon>
        <taxon>Ascomycota</taxon>
        <taxon>Saccharomycotina</taxon>
        <taxon>Pichiomycetes</taxon>
        <taxon>Pichiales</taxon>
        <taxon>Pichiaceae</taxon>
        <taxon>Kuraishia</taxon>
    </lineage>
</organism>
<reference evidence="3" key="2">
    <citation type="submission" date="2014-02" db="EMBL/GenBank/DDBJ databases">
        <title>Complete DNA sequence of /Kuraishia capsulata/ illustrates novel genomic features among budding yeasts (/Saccharomycotina/).</title>
        <authorList>
            <person name="Morales L."/>
            <person name="Noel B."/>
            <person name="Porcel B."/>
            <person name="Marcet-Houben M."/>
            <person name="Hullo M-F."/>
            <person name="Sacerdot C."/>
            <person name="Tekaia F."/>
            <person name="Leh-Louis V."/>
            <person name="Despons L."/>
            <person name="Khanna V."/>
            <person name="Aury J-M."/>
            <person name="Barbe V."/>
            <person name="Couloux A."/>
            <person name="Labadie K."/>
            <person name="Pelletier E."/>
            <person name="Souciet J-L."/>
            <person name="Boekhout T."/>
            <person name="Gabaldon T."/>
            <person name="Wincker P."/>
            <person name="Dujon B."/>
        </authorList>
    </citation>
    <scope>NUCLEOTIDE SEQUENCE</scope>
    <source>
        <strain evidence="3">CBS 1993</strain>
    </source>
</reference>
<dbReference type="SMART" id="SM00932">
    <property type="entry name" value="Nfu_N"/>
    <property type="match status" value="1"/>
</dbReference>
<dbReference type="GO" id="GO:0005506">
    <property type="term" value="F:iron ion binding"/>
    <property type="evidence" value="ECO:0007669"/>
    <property type="project" value="InterPro"/>
</dbReference>
<dbReference type="EMBL" id="HG793126">
    <property type="protein sequence ID" value="CDK25556.1"/>
    <property type="molecule type" value="Genomic_DNA"/>
</dbReference>
<dbReference type="Gene3D" id="3.30.1370.70">
    <property type="entry name" value="Scaffold protein Nfu/NifU, N-terminal domain"/>
    <property type="match status" value="1"/>
</dbReference>
<gene>
    <name evidence="3" type="ORF">KUCA_T00001526001</name>
</gene>
<name>W6MHS0_9ASCO</name>
<dbReference type="GO" id="GO:0051536">
    <property type="term" value="F:iron-sulfur cluster binding"/>
    <property type="evidence" value="ECO:0007669"/>
    <property type="project" value="InterPro"/>
</dbReference>
<dbReference type="OrthoDB" id="565552at2759"/>
<dbReference type="Pfam" id="PF01106">
    <property type="entry name" value="NifU"/>
    <property type="match status" value="1"/>
</dbReference>
<dbReference type="GO" id="GO:0044572">
    <property type="term" value="P:[4Fe-4S] cluster assembly"/>
    <property type="evidence" value="ECO:0007669"/>
    <property type="project" value="EnsemblFungi"/>
</dbReference>
<dbReference type="InterPro" id="IPR034904">
    <property type="entry name" value="FSCA_dom_sf"/>
</dbReference>
<feature type="domain" description="Scaffold protein Nfu/NifU N-terminal" evidence="2">
    <location>
        <begin position="31"/>
        <end position="129"/>
    </location>
</feature>
<dbReference type="InterPro" id="IPR036498">
    <property type="entry name" value="Nfu/NifU_N_sf"/>
</dbReference>
<evidence type="ECO:0000313" key="4">
    <source>
        <dbReference type="Proteomes" id="UP000019384"/>
    </source>
</evidence>
<evidence type="ECO:0000313" key="3">
    <source>
        <dbReference type="EMBL" id="CDK25556.1"/>
    </source>
</evidence>
<dbReference type="InterPro" id="IPR014824">
    <property type="entry name" value="Nfu/NifU_N"/>
</dbReference>
<proteinExistence type="inferred from homology"/>
<dbReference type="GO" id="GO:0005759">
    <property type="term" value="C:mitochondrial matrix"/>
    <property type="evidence" value="ECO:0007669"/>
    <property type="project" value="EnsemblFungi"/>
</dbReference>
<sequence>MLSLTRSLTPRFQGAFPRFAKLTLAARWLSIQTATTPNENSLKFIVKDHHFLPPSVDHSVDVEDLPAASDKSPLAVSLFKLNGVMSLLIGPDFITVNKVEDDLSNNPELQWPALKPKIIDTLETAFKEKTPVLTTEYIRELERTQEEPQDEDDDVTYEIKELLNTRIRPALQDDGGDVHFRSFDPHTGTVYIKLKGACKSCSLSEETLKNGIESMLKYYVEEVNEVKPILDLEEEVSLQEFEKLEAKLKASSATR</sequence>
<keyword evidence="4" id="KW-1185">Reference proteome</keyword>
<dbReference type="PIRSF" id="PIRSF036773">
    <property type="entry name" value="HIRIP5"/>
    <property type="match status" value="1"/>
</dbReference>
<reference evidence="3" key="1">
    <citation type="submission" date="2013-12" db="EMBL/GenBank/DDBJ databases">
        <authorList>
            <person name="Genoscope - CEA"/>
        </authorList>
    </citation>
    <scope>NUCLEOTIDE SEQUENCE</scope>
    <source>
        <strain evidence="3">CBS 1993</strain>
    </source>
</reference>
<evidence type="ECO:0000256" key="1">
    <source>
        <dbReference type="ARBA" id="ARBA00006420"/>
    </source>
</evidence>
<protein>
    <recommendedName>
        <fullName evidence="2">Scaffold protein Nfu/NifU N-terminal domain-containing protein</fullName>
    </recommendedName>
</protein>
<dbReference type="Pfam" id="PF08712">
    <property type="entry name" value="Nfu_N"/>
    <property type="match status" value="1"/>
</dbReference>
<dbReference type="STRING" id="1382522.W6MHS0"/>